<accession>A0ABP7R3X8</accession>
<dbReference type="PANTHER" id="PTHR30572:SF18">
    <property type="entry name" value="ABC-TYPE MACROLIDE FAMILY EXPORT SYSTEM PERMEASE COMPONENT 2"/>
    <property type="match status" value="1"/>
</dbReference>
<keyword evidence="4 6" id="KW-1133">Transmembrane helix</keyword>
<comment type="subcellular location">
    <subcellularLocation>
        <location evidence="1">Cell membrane</location>
        <topology evidence="1">Multi-pass membrane protein</topology>
    </subcellularLocation>
</comment>
<evidence type="ECO:0000259" key="8">
    <source>
        <dbReference type="Pfam" id="PF12704"/>
    </source>
</evidence>
<evidence type="ECO:0000313" key="10">
    <source>
        <dbReference type="Proteomes" id="UP001500742"/>
    </source>
</evidence>
<feature type="transmembrane region" description="Helical" evidence="6">
    <location>
        <begin position="772"/>
        <end position="792"/>
    </location>
</feature>
<dbReference type="InterPro" id="IPR025857">
    <property type="entry name" value="MacB_PCD"/>
</dbReference>
<keyword evidence="3 6" id="KW-0812">Transmembrane</keyword>
<feature type="transmembrane region" description="Helical" evidence="6">
    <location>
        <begin position="377"/>
        <end position="402"/>
    </location>
</feature>
<dbReference type="Pfam" id="PF02687">
    <property type="entry name" value="FtsX"/>
    <property type="match status" value="2"/>
</dbReference>
<evidence type="ECO:0000259" key="7">
    <source>
        <dbReference type="Pfam" id="PF02687"/>
    </source>
</evidence>
<keyword evidence="10" id="KW-1185">Reference proteome</keyword>
<evidence type="ECO:0000256" key="2">
    <source>
        <dbReference type="ARBA" id="ARBA00022475"/>
    </source>
</evidence>
<dbReference type="InterPro" id="IPR003838">
    <property type="entry name" value="ABC3_permease_C"/>
</dbReference>
<feature type="transmembrane region" description="Helical" evidence="6">
    <location>
        <begin position="686"/>
        <end position="710"/>
    </location>
</feature>
<gene>
    <name evidence="9" type="ORF">GCM10022210_52120</name>
</gene>
<evidence type="ECO:0000256" key="3">
    <source>
        <dbReference type="ARBA" id="ARBA00022692"/>
    </source>
</evidence>
<feature type="transmembrane region" description="Helical" evidence="6">
    <location>
        <begin position="423"/>
        <end position="446"/>
    </location>
</feature>
<dbReference type="EMBL" id="BAAAZC010000047">
    <property type="protein sequence ID" value="GAA3992092.1"/>
    <property type="molecule type" value="Genomic_DNA"/>
</dbReference>
<keyword evidence="5 6" id="KW-0472">Membrane</keyword>
<name>A0ABP7R3X8_9SPHI</name>
<proteinExistence type="predicted"/>
<feature type="transmembrane region" description="Helical" evidence="6">
    <location>
        <begin position="722"/>
        <end position="752"/>
    </location>
</feature>
<dbReference type="PANTHER" id="PTHR30572">
    <property type="entry name" value="MEMBRANE COMPONENT OF TRANSPORTER-RELATED"/>
    <property type="match status" value="1"/>
</dbReference>
<evidence type="ECO:0000256" key="4">
    <source>
        <dbReference type="ARBA" id="ARBA00022989"/>
    </source>
</evidence>
<evidence type="ECO:0000256" key="5">
    <source>
        <dbReference type="ARBA" id="ARBA00023136"/>
    </source>
</evidence>
<feature type="transmembrane region" description="Helical" evidence="6">
    <location>
        <begin position="21"/>
        <end position="42"/>
    </location>
</feature>
<feature type="domain" description="ABC3 transporter permease C-terminal" evidence="7">
    <location>
        <begin position="689"/>
        <end position="801"/>
    </location>
</feature>
<sequence>MIRNYIKIAFRNLQRNRLYSFINIAGLTIGMAACLLVATVVIDDLSYDKQWKNAANIYRIITIDNSNKNAVDKSSSSFTGLGPSLKANFPQVSSYCRMNSHESRFKLGADKDGIKITGLFAEQSVWDMLDFTVVLGNPKTHVAGYKNLVITEKISNQYFGNADPIGKTIYDIPEYGKPAAYIITGVIKDIPSNTNLRADMLVLDDHNAEYNQLNKGEFGSFTQQYIMLKPGTSVAAFTNNVNNWYKQFIQGKKAGFTYEFQPITDVYLKSDFAAYQRVQGKMSNVYIFGGVAILLLLIACINFINLTTARALKRIAEVGIRKVLGAGKADLVAQFLFESIMFFFIAFAFGIFIYSVLLKPLESYLGYTLTLTLANNITMFSAICGVVLLISLLVGLYPALLLSGRLPVSSLKGSTGTQSGSGVLRKVLVVMQFSISVAVLICTIVVQKQLSFINNKDLGYDKNNLLRIDETSWGTKGDAFKQEVLKITGVQNASISTWYPSGGGGSMSTMVDDPHQKNSKLKITYIKADLDLAATLKLQLQKGRFLSSKFGSDAINADSLMEKDMAKLEEAQKVQPVLVTAYTANALDIKELNKKLISGSGLPVGIIKDFNNESLKIAMSPTFIMAGTKLNYGSMLVRVSPGTEKQILTQINELWKRFFPDKVFEYGWVNDLLQNQYKTELKLQQLFTLFSFLIAFLACIGLLGLATFTAEQRIKEIGIRKVLGASVTSITTLLTSDFVKLVLIAIVVASPLAWLGMNKWLQTYAYRIKPDISFVLIAGLIALVTALVAVSYQTIKAAIANPAKSLRSE</sequence>
<feature type="transmembrane region" description="Helical" evidence="6">
    <location>
        <begin position="331"/>
        <end position="357"/>
    </location>
</feature>
<evidence type="ECO:0000313" key="9">
    <source>
        <dbReference type="EMBL" id="GAA3992092.1"/>
    </source>
</evidence>
<organism evidence="9 10">
    <name type="scientific">Mucilaginibacter dorajii</name>
    <dbReference type="NCBI Taxonomy" id="692994"/>
    <lineage>
        <taxon>Bacteria</taxon>
        <taxon>Pseudomonadati</taxon>
        <taxon>Bacteroidota</taxon>
        <taxon>Sphingobacteriia</taxon>
        <taxon>Sphingobacteriales</taxon>
        <taxon>Sphingobacteriaceae</taxon>
        <taxon>Mucilaginibacter</taxon>
    </lineage>
</organism>
<feature type="domain" description="ABC3 transporter permease C-terminal" evidence="7">
    <location>
        <begin position="291"/>
        <end position="403"/>
    </location>
</feature>
<dbReference type="Pfam" id="PF12704">
    <property type="entry name" value="MacB_PCD"/>
    <property type="match status" value="1"/>
</dbReference>
<reference evidence="10" key="1">
    <citation type="journal article" date="2019" name="Int. J. Syst. Evol. Microbiol.">
        <title>The Global Catalogue of Microorganisms (GCM) 10K type strain sequencing project: providing services to taxonomists for standard genome sequencing and annotation.</title>
        <authorList>
            <consortium name="The Broad Institute Genomics Platform"/>
            <consortium name="The Broad Institute Genome Sequencing Center for Infectious Disease"/>
            <person name="Wu L."/>
            <person name="Ma J."/>
        </authorList>
    </citation>
    <scope>NUCLEOTIDE SEQUENCE [LARGE SCALE GENOMIC DNA]</scope>
    <source>
        <strain evidence="10">JCM 16601</strain>
    </source>
</reference>
<evidence type="ECO:0000256" key="6">
    <source>
        <dbReference type="SAM" id="Phobius"/>
    </source>
</evidence>
<feature type="transmembrane region" description="Helical" evidence="6">
    <location>
        <begin position="285"/>
        <end position="304"/>
    </location>
</feature>
<comment type="caution">
    <text evidence="9">The sequence shown here is derived from an EMBL/GenBank/DDBJ whole genome shotgun (WGS) entry which is preliminary data.</text>
</comment>
<dbReference type="InterPro" id="IPR050250">
    <property type="entry name" value="Macrolide_Exporter_MacB"/>
</dbReference>
<evidence type="ECO:0000256" key="1">
    <source>
        <dbReference type="ARBA" id="ARBA00004651"/>
    </source>
</evidence>
<dbReference type="RefSeq" id="WP_259097562.1">
    <property type="nucleotide sequence ID" value="NZ_BAAAZC010000047.1"/>
</dbReference>
<keyword evidence="2" id="KW-1003">Cell membrane</keyword>
<feature type="domain" description="MacB-like periplasmic core" evidence="8">
    <location>
        <begin position="20"/>
        <end position="242"/>
    </location>
</feature>
<protein>
    <submittedName>
        <fullName evidence="9">ABC transporter permease</fullName>
    </submittedName>
</protein>
<dbReference type="Proteomes" id="UP001500742">
    <property type="component" value="Unassembled WGS sequence"/>
</dbReference>
<dbReference type="PROSITE" id="PS51257">
    <property type="entry name" value="PROKAR_LIPOPROTEIN"/>
    <property type="match status" value="1"/>
</dbReference>